<dbReference type="Proteomes" id="UP000006055">
    <property type="component" value="Chromosome"/>
</dbReference>
<evidence type="ECO:0000313" key="1">
    <source>
        <dbReference type="EMBL" id="AFM26282.1"/>
    </source>
</evidence>
<dbReference type="AlphaFoldDB" id="I4C9P1"/>
<reference evidence="2" key="1">
    <citation type="submission" date="2012-06" db="EMBL/GenBank/DDBJ databases">
        <title>Complete sequence of chromosome of Desulfomonile tiedjei DSM 6799.</title>
        <authorList>
            <person name="Lucas S."/>
            <person name="Copeland A."/>
            <person name="Lapidus A."/>
            <person name="Glavina del Rio T."/>
            <person name="Dalin E."/>
            <person name="Tice H."/>
            <person name="Bruce D."/>
            <person name="Goodwin L."/>
            <person name="Pitluck S."/>
            <person name="Peters L."/>
            <person name="Ovchinnikova G."/>
            <person name="Zeytun A."/>
            <person name="Lu M."/>
            <person name="Kyrpides N."/>
            <person name="Mavromatis K."/>
            <person name="Ivanova N."/>
            <person name="Brettin T."/>
            <person name="Detter J.C."/>
            <person name="Han C."/>
            <person name="Larimer F."/>
            <person name="Land M."/>
            <person name="Hauser L."/>
            <person name="Markowitz V."/>
            <person name="Cheng J.-F."/>
            <person name="Hugenholtz P."/>
            <person name="Woyke T."/>
            <person name="Wu D."/>
            <person name="Spring S."/>
            <person name="Schroeder M."/>
            <person name="Brambilla E."/>
            <person name="Klenk H.-P."/>
            <person name="Eisen J.A."/>
        </authorList>
    </citation>
    <scope>NUCLEOTIDE SEQUENCE [LARGE SCALE GENOMIC DNA]</scope>
    <source>
        <strain evidence="2">ATCC 49306 / DSM 6799 / DCB-1</strain>
    </source>
</reference>
<dbReference type="EMBL" id="CP003360">
    <property type="protein sequence ID" value="AFM26282.1"/>
    <property type="molecule type" value="Genomic_DNA"/>
</dbReference>
<evidence type="ECO:0008006" key="3">
    <source>
        <dbReference type="Google" id="ProtNLM"/>
    </source>
</evidence>
<dbReference type="RefSeq" id="WP_014811410.1">
    <property type="nucleotide sequence ID" value="NC_018025.1"/>
</dbReference>
<sequence>MSEAENGEVFDATPYLKLVIDKDGRWFQNGAEIIHPEIYKQFNQMLEKLPDGGYQVRLGREVCRVEVEDAPFVIVRASMDGDGRIVLVLNDGTVEILNPEEFWIGNDNVPYCHVKNGEFRARFSRSAYYQISEHIVAGDEGDFFLEIDGVRTRINTVVHSRR</sequence>
<dbReference type="KEGG" id="dti:Desti_3636"/>
<dbReference type="eggNOG" id="COG3816">
    <property type="taxonomic scope" value="Bacteria"/>
</dbReference>
<dbReference type="PATRIC" id="fig|706587.4.peg.4133"/>
<dbReference type="Gene3D" id="3.10.540.10">
    <property type="entry name" value="duf1285 like domain"/>
    <property type="match status" value="1"/>
</dbReference>
<name>I4C9P1_DESTA</name>
<dbReference type="OrthoDB" id="5514161at2"/>
<dbReference type="STRING" id="706587.Desti_3636"/>
<keyword evidence="2" id="KW-1185">Reference proteome</keyword>
<protein>
    <recommendedName>
        <fullName evidence="3">DUF1285 domain-containing protein</fullName>
    </recommendedName>
</protein>
<dbReference type="HOGENOM" id="CLU_121465_0_0_7"/>
<gene>
    <name evidence="1" type="ordered locus">Desti_3636</name>
</gene>
<proteinExistence type="predicted"/>
<accession>I4C9P1</accession>
<evidence type="ECO:0000313" key="2">
    <source>
        <dbReference type="Proteomes" id="UP000006055"/>
    </source>
</evidence>
<organism evidence="1 2">
    <name type="scientific">Desulfomonile tiedjei (strain ATCC 49306 / DSM 6799 / DCB-1)</name>
    <dbReference type="NCBI Taxonomy" id="706587"/>
    <lineage>
        <taxon>Bacteria</taxon>
        <taxon>Pseudomonadati</taxon>
        <taxon>Thermodesulfobacteriota</taxon>
        <taxon>Desulfomonilia</taxon>
        <taxon>Desulfomonilales</taxon>
        <taxon>Desulfomonilaceae</taxon>
        <taxon>Desulfomonile</taxon>
    </lineage>
</organism>